<name>A0A0R3VZL9_TAEAS</name>
<dbReference type="AlphaFoldDB" id="A0A0R3VZL9"/>
<accession>A0A0R3VZL9</accession>
<proteinExistence type="predicted"/>
<organism evidence="1">
    <name type="scientific">Taenia asiatica</name>
    <name type="common">Asian tapeworm</name>
    <dbReference type="NCBI Taxonomy" id="60517"/>
    <lineage>
        <taxon>Eukaryota</taxon>
        <taxon>Metazoa</taxon>
        <taxon>Spiralia</taxon>
        <taxon>Lophotrochozoa</taxon>
        <taxon>Platyhelminthes</taxon>
        <taxon>Cestoda</taxon>
        <taxon>Eucestoda</taxon>
        <taxon>Cyclophyllidea</taxon>
        <taxon>Taeniidae</taxon>
        <taxon>Taenia</taxon>
    </lineage>
</organism>
<protein>
    <submittedName>
        <fullName evidence="1">Polyprotein</fullName>
    </submittedName>
</protein>
<dbReference type="WBParaSite" id="TASK_0000286301-mRNA-1">
    <property type="protein sequence ID" value="TASK_0000286301-mRNA-1"/>
    <property type="gene ID" value="TASK_0000286301"/>
</dbReference>
<sequence>LSSSSMRPSWWSVSPFGLMPPPLQPNIHTHSRDIESILKMANSWTNALKRRMTMTARIMKMWTMKSWRKTKEDLVTFASSSPSSHSLSACCRPLSPFPASFASSLPPLSHYCRRKVPLPPSLAPTWVEMSGPRKHSYRTLQ</sequence>
<evidence type="ECO:0000313" key="1">
    <source>
        <dbReference type="WBParaSite" id="TASK_0000286301-mRNA-1"/>
    </source>
</evidence>
<reference evidence="1" key="1">
    <citation type="submission" date="2017-02" db="UniProtKB">
        <authorList>
            <consortium name="WormBaseParasite"/>
        </authorList>
    </citation>
    <scope>IDENTIFICATION</scope>
</reference>